<proteinExistence type="inferred from homology"/>
<keyword evidence="3" id="KW-0694">RNA-binding</keyword>
<keyword evidence="6" id="KW-1185">Reference proteome</keyword>
<protein>
    <recommendedName>
        <fullName evidence="3">Large ribosomal subunit assembly factor BipA</fullName>
        <ecNumber evidence="3">3.6.5.-</ecNumber>
    </recommendedName>
    <alternativeName>
        <fullName evidence="3">GTP-binding protein BipA</fullName>
    </alternativeName>
</protein>
<keyword evidence="3" id="KW-0963">Cytoplasm</keyword>
<dbReference type="InterPro" id="IPR042116">
    <property type="entry name" value="TypA/BipA_C"/>
</dbReference>
<evidence type="ECO:0000256" key="1">
    <source>
        <dbReference type="ARBA" id="ARBA00022741"/>
    </source>
</evidence>
<evidence type="ECO:0000259" key="4">
    <source>
        <dbReference type="PROSITE" id="PS51722"/>
    </source>
</evidence>
<dbReference type="EC" id="3.6.5.-" evidence="3"/>
<feature type="domain" description="Tr-type G" evidence="4">
    <location>
        <begin position="9"/>
        <end position="226"/>
    </location>
</feature>
<dbReference type="InterPro" id="IPR006298">
    <property type="entry name" value="BipA"/>
</dbReference>
<dbReference type="Pfam" id="PF00009">
    <property type="entry name" value="GTP_EFTU"/>
    <property type="match status" value="1"/>
</dbReference>
<dbReference type="PROSITE" id="PS51722">
    <property type="entry name" value="G_TR_2"/>
    <property type="match status" value="1"/>
</dbReference>
<dbReference type="InterPro" id="IPR035647">
    <property type="entry name" value="EFG_III/V"/>
</dbReference>
<dbReference type="InterPro" id="IPR005225">
    <property type="entry name" value="Small_GTP-bd"/>
</dbReference>
<keyword evidence="2 3" id="KW-0342">GTP-binding</keyword>
<dbReference type="Pfam" id="PF21018">
    <property type="entry name" value="BipA_C"/>
    <property type="match status" value="1"/>
</dbReference>
<dbReference type="EMBL" id="BAAANO010000008">
    <property type="protein sequence ID" value="GAA2002239.1"/>
    <property type="molecule type" value="Genomic_DNA"/>
</dbReference>
<dbReference type="InterPro" id="IPR048876">
    <property type="entry name" value="BipA_C"/>
</dbReference>
<dbReference type="PANTHER" id="PTHR42908:SF8">
    <property type="entry name" value="TR-TYPE G DOMAIN-CONTAINING PROTEIN"/>
    <property type="match status" value="1"/>
</dbReference>
<dbReference type="InterPro" id="IPR035651">
    <property type="entry name" value="BipA_V"/>
</dbReference>
<dbReference type="CDD" id="cd03691">
    <property type="entry name" value="BipA_TypA_II"/>
    <property type="match status" value="1"/>
</dbReference>
<comment type="caution">
    <text evidence="5">The sequence shown here is derived from an EMBL/GenBank/DDBJ whole genome shotgun (WGS) entry which is preliminary data.</text>
</comment>
<evidence type="ECO:0000313" key="6">
    <source>
        <dbReference type="Proteomes" id="UP001500755"/>
    </source>
</evidence>
<dbReference type="CDD" id="cd16263">
    <property type="entry name" value="BipA_III"/>
    <property type="match status" value="1"/>
</dbReference>
<keyword evidence="3" id="KW-0820">tRNA-binding</keyword>
<dbReference type="SMART" id="SM00838">
    <property type="entry name" value="EFG_C"/>
    <property type="match status" value="1"/>
</dbReference>
<comment type="subcellular location">
    <subcellularLocation>
        <location evidence="3">Cytoplasm</location>
    </subcellularLocation>
    <text evidence="3">Binds to ribosomes.</text>
</comment>
<dbReference type="InterPro" id="IPR000795">
    <property type="entry name" value="T_Tr_GTP-bd_dom"/>
</dbReference>
<accession>A0ABN2T9X2</accession>
<comment type="function">
    <text evidence="3">A 50S ribosomal subunit assembly protein with GTPase activity, required for 50S subunit assembly at low temperatures, may also play a role in translation. Binds GTP and analogs. Binds the 70S ribosome between the 30S and 50S subunits, in a similar position as ribosome-bound EF-G; it contacts a number of ribosomal proteins, both rRNAs and the A-site tRNA.</text>
</comment>
<dbReference type="Gene3D" id="3.30.70.240">
    <property type="match status" value="1"/>
</dbReference>
<dbReference type="Gene3D" id="2.40.30.10">
    <property type="entry name" value="Translation factors"/>
    <property type="match status" value="1"/>
</dbReference>
<dbReference type="InterPro" id="IPR047042">
    <property type="entry name" value="BipA_II"/>
</dbReference>
<dbReference type="Pfam" id="PF03144">
    <property type="entry name" value="GTP_EFTU_D2"/>
    <property type="match status" value="1"/>
</dbReference>
<dbReference type="CDD" id="cd01891">
    <property type="entry name" value="TypA_BipA"/>
    <property type="match status" value="1"/>
</dbReference>
<dbReference type="CDD" id="cd03710">
    <property type="entry name" value="BipA_TypA_C"/>
    <property type="match status" value="1"/>
</dbReference>
<dbReference type="InterPro" id="IPR031157">
    <property type="entry name" value="G_TR_CS"/>
</dbReference>
<evidence type="ECO:0000256" key="3">
    <source>
        <dbReference type="HAMAP-Rule" id="MF_00849"/>
    </source>
</evidence>
<keyword evidence="1 3" id="KW-0547">Nucleotide-binding</keyword>
<dbReference type="HAMAP" id="MF_00849">
    <property type="entry name" value="BipA"/>
    <property type="match status" value="1"/>
</dbReference>
<reference evidence="5 6" key="1">
    <citation type="journal article" date="2019" name="Int. J. Syst. Evol. Microbiol.">
        <title>The Global Catalogue of Microorganisms (GCM) 10K type strain sequencing project: providing services to taxonomists for standard genome sequencing and annotation.</title>
        <authorList>
            <consortium name="The Broad Institute Genomics Platform"/>
            <consortium name="The Broad Institute Genome Sequencing Center for Infectious Disease"/>
            <person name="Wu L."/>
            <person name="Ma J."/>
        </authorList>
    </citation>
    <scope>NUCLEOTIDE SEQUENCE [LARGE SCALE GENOMIC DNA]</scope>
    <source>
        <strain evidence="5 6">JCM 14546</strain>
    </source>
</reference>
<dbReference type="Proteomes" id="UP001500755">
    <property type="component" value="Unassembled WGS sequence"/>
</dbReference>
<dbReference type="InterPro" id="IPR027417">
    <property type="entry name" value="P-loop_NTPase"/>
</dbReference>
<feature type="binding site" evidence="3">
    <location>
        <begin position="21"/>
        <end position="26"/>
    </location>
    <ligand>
        <name>GTP</name>
        <dbReference type="ChEBI" id="CHEBI:37565"/>
    </ligand>
</feature>
<comment type="similarity">
    <text evidence="3">Belongs to the TRAFAC class translation factor GTPase superfamily. Classic translation factor GTPase family. BipA subfamily.</text>
</comment>
<dbReference type="InterPro" id="IPR009000">
    <property type="entry name" value="Transl_B-barrel_sf"/>
</dbReference>
<keyword evidence="3" id="KW-0699">rRNA-binding</keyword>
<dbReference type="NCBIfam" id="TIGR00231">
    <property type="entry name" value="small_GTP"/>
    <property type="match status" value="1"/>
</dbReference>
<sequence length="637" mass="69088">MTETTQRRADRRNVAIVAHVDHGKTTLVDAMLKQTGVFGEHGEVQDRVMDSGDLEREKGITILAKNTSVLYNGPSANGSPITINVIDTPGHADFSGEVERGLSMVDGVVLLVDASEGPLPQTRFVLRKALAAKLPVIVVVNKTDRPDARIDGVVEETQDLLLGLASDLSEEVPDLDVDAVLDVPTVYAAAKVGRASLEQPADGDIPDNEDLEPLFKTILETIPAPEIIADGVLQAHVTNLDSSPFLGRLALLRIFGGTLNKGQQVAWISQGGEPKTLKITELLETQGLKRVPAESASAGDIVAIAGIPDIMIGDTITDPDDPRPLPAITIDDPAISMTLGINTSPLAGREKGTKVTARMVKDRLDQELVGNVSLKVLPTERPDAWEVQGRGELALAILVEQMRREGFELTVGKPQVVTKMIDGKLHEPLEHMTIDVPEEFLGAVTQLMAARKGQMTTMSNHGTGWVRMEFTVPSRGLIGFRTKFLTETRGTGIANSLAAGYTPWAGEIEFRTNGSMVADRAGVVTPYAMINLQERGSFFVEPTSEVYEGQVVGENSRADDMDVNITKEKKLTNMRSASADSFENLTPPRKLTLEESMEFANEDECVEVTPSTVRIRKLILDQKERAKSSNAKRRQNG</sequence>
<gene>
    <name evidence="5" type="primary">typA</name>
    <name evidence="3" type="synonym">bipA</name>
    <name evidence="5" type="ORF">GCM10009755_08550</name>
</gene>
<dbReference type="Gene3D" id="3.40.50.300">
    <property type="entry name" value="P-loop containing nucleotide triphosphate hydrolases"/>
    <property type="match status" value="1"/>
</dbReference>
<name>A0ABN2T9X2_9MICO</name>
<evidence type="ECO:0000313" key="5">
    <source>
        <dbReference type="EMBL" id="GAA2002239.1"/>
    </source>
</evidence>
<dbReference type="SUPFAM" id="SSF50447">
    <property type="entry name" value="Translation proteins"/>
    <property type="match status" value="1"/>
</dbReference>
<feature type="binding site" evidence="3">
    <location>
        <begin position="141"/>
        <end position="144"/>
    </location>
    <ligand>
        <name>GTP</name>
        <dbReference type="ChEBI" id="CHEBI:37565"/>
    </ligand>
</feature>
<dbReference type="Gene3D" id="2.40.50.250">
    <property type="entry name" value="bipa protein"/>
    <property type="match status" value="1"/>
</dbReference>
<dbReference type="RefSeq" id="WP_344307283.1">
    <property type="nucleotide sequence ID" value="NZ_BAAANO010000008.1"/>
</dbReference>
<dbReference type="InterPro" id="IPR004161">
    <property type="entry name" value="EFTu-like_2"/>
</dbReference>
<keyword evidence="3" id="KW-0378">Hydrolase</keyword>
<keyword evidence="3" id="KW-0690">Ribosome biogenesis</keyword>
<dbReference type="PRINTS" id="PR00315">
    <property type="entry name" value="ELONGATNFCT"/>
</dbReference>
<comment type="catalytic activity">
    <reaction evidence="3">
        <text>GTP + H2O = GDP + phosphate + H(+)</text>
        <dbReference type="Rhea" id="RHEA:19669"/>
        <dbReference type="ChEBI" id="CHEBI:15377"/>
        <dbReference type="ChEBI" id="CHEBI:15378"/>
        <dbReference type="ChEBI" id="CHEBI:37565"/>
        <dbReference type="ChEBI" id="CHEBI:43474"/>
        <dbReference type="ChEBI" id="CHEBI:58189"/>
    </reaction>
</comment>
<comment type="subunit">
    <text evidence="3">Monomer.</text>
</comment>
<dbReference type="Pfam" id="PF00679">
    <property type="entry name" value="EFG_C"/>
    <property type="match status" value="1"/>
</dbReference>
<organism evidence="5 6">
    <name type="scientific">Brevibacterium samyangense</name>
    <dbReference type="NCBI Taxonomy" id="366888"/>
    <lineage>
        <taxon>Bacteria</taxon>
        <taxon>Bacillati</taxon>
        <taxon>Actinomycetota</taxon>
        <taxon>Actinomycetes</taxon>
        <taxon>Micrococcales</taxon>
        <taxon>Brevibacteriaceae</taxon>
        <taxon>Brevibacterium</taxon>
    </lineage>
</organism>
<dbReference type="InterPro" id="IPR047041">
    <property type="entry name" value="BipA_GTP-bd_dom"/>
</dbReference>
<dbReference type="Gene3D" id="3.30.70.870">
    <property type="entry name" value="Elongation Factor G (Translational Gtpase), domain 3"/>
    <property type="match status" value="1"/>
</dbReference>
<dbReference type="InterPro" id="IPR047043">
    <property type="entry name" value="BipA_III"/>
</dbReference>
<dbReference type="InterPro" id="IPR000640">
    <property type="entry name" value="EFG_V-like"/>
</dbReference>
<dbReference type="NCBIfam" id="TIGR01394">
    <property type="entry name" value="TypA_BipA"/>
    <property type="match status" value="1"/>
</dbReference>
<evidence type="ECO:0000256" key="2">
    <source>
        <dbReference type="ARBA" id="ARBA00023134"/>
    </source>
</evidence>
<dbReference type="PANTHER" id="PTHR42908">
    <property type="entry name" value="TRANSLATION ELONGATION FACTOR-RELATED"/>
    <property type="match status" value="1"/>
</dbReference>
<dbReference type="SUPFAM" id="SSF52540">
    <property type="entry name" value="P-loop containing nucleoside triphosphate hydrolases"/>
    <property type="match status" value="1"/>
</dbReference>
<dbReference type="PROSITE" id="PS00301">
    <property type="entry name" value="G_TR_1"/>
    <property type="match status" value="1"/>
</dbReference>
<dbReference type="SUPFAM" id="SSF54980">
    <property type="entry name" value="EF-G C-terminal domain-like"/>
    <property type="match status" value="2"/>
</dbReference>